<accession>A0A162TCA3</accession>
<proteinExistence type="predicted"/>
<dbReference type="Proteomes" id="UP000076858">
    <property type="component" value="Unassembled WGS sequence"/>
</dbReference>
<dbReference type="EMBL" id="LRGB01000005">
    <property type="protein sequence ID" value="KZS22075.1"/>
    <property type="molecule type" value="Genomic_DNA"/>
</dbReference>
<sequence length="58" mass="6021">MDVIGFLKFCAGVSCSKTGSLISCSEVSGSRRSGLSQEALLNTAKDCLSSRLYSVAVS</sequence>
<dbReference type="AlphaFoldDB" id="A0A162TCA3"/>
<organism evidence="1 2">
    <name type="scientific">Daphnia magna</name>
    <dbReference type="NCBI Taxonomy" id="35525"/>
    <lineage>
        <taxon>Eukaryota</taxon>
        <taxon>Metazoa</taxon>
        <taxon>Ecdysozoa</taxon>
        <taxon>Arthropoda</taxon>
        <taxon>Crustacea</taxon>
        <taxon>Branchiopoda</taxon>
        <taxon>Diplostraca</taxon>
        <taxon>Cladocera</taxon>
        <taxon>Anomopoda</taxon>
        <taxon>Daphniidae</taxon>
        <taxon>Daphnia</taxon>
    </lineage>
</organism>
<reference evidence="1 2" key="1">
    <citation type="submission" date="2016-03" db="EMBL/GenBank/DDBJ databases">
        <title>EvidentialGene: Evidence-directed Construction of Genes on Genomes.</title>
        <authorList>
            <person name="Gilbert D.G."/>
            <person name="Choi J.-H."/>
            <person name="Mockaitis K."/>
            <person name="Colbourne J."/>
            <person name="Pfrender M."/>
        </authorList>
    </citation>
    <scope>NUCLEOTIDE SEQUENCE [LARGE SCALE GENOMIC DNA]</scope>
    <source>
        <strain evidence="1 2">Xinb3</strain>
        <tissue evidence="1">Complete organism</tissue>
    </source>
</reference>
<protein>
    <submittedName>
        <fullName evidence="1">Uncharacterized protein</fullName>
    </submittedName>
</protein>
<comment type="caution">
    <text evidence="1">The sequence shown here is derived from an EMBL/GenBank/DDBJ whole genome shotgun (WGS) entry which is preliminary data.</text>
</comment>
<evidence type="ECO:0000313" key="1">
    <source>
        <dbReference type="EMBL" id="KZS22075.1"/>
    </source>
</evidence>
<name>A0A162TCA3_9CRUS</name>
<keyword evidence="2" id="KW-1185">Reference proteome</keyword>
<gene>
    <name evidence="1" type="ORF">APZ42_010970</name>
</gene>
<evidence type="ECO:0000313" key="2">
    <source>
        <dbReference type="Proteomes" id="UP000076858"/>
    </source>
</evidence>